<accession>A0ACC2K863</accession>
<evidence type="ECO:0000313" key="1">
    <source>
        <dbReference type="EMBL" id="KAJ8617291.1"/>
    </source>
</evidence>
<evidence type="ECO:0000313" key="2">
    <source>
        <dbReference type="Proteomes" id="UP001234297"/>
    </source>
</evidence>
<reference evidence="1 2" key="1">
    <citation type="journal article" date="2022" name="Hortic Res">
        <title>A haplotype resolved chromosomal level avocado genome allows analysis of novel avocado genes.</title>
        <authorList>
            <person name="Nath O."/>
            <person name="Fletcher S.J."/>
            <person name="Hayward A."/>
            <person name="Shaw L.M."/>
            <person name="Masouleh A.K."/>
            <person name="Furtado A."/>
            <person name="Henry R.J."/>
            <person name="Mitter N."/>
        </authorList>
    </citation>
    <scope>NUCLEOTIDE SEQUENCE [LARGE SCALE GENOMIC DNA]</scope>
    <source>
        <strain evidence="2">cv. Hass</strain>
    </source>
</reference>
<name>A0ACC2K863_PERAE</name>
<proteinExistence type="predicted"/>
<keyword evidence="2" id="KW-1185">Reference proteome</keyword>
<organism evidence="1 2">
    <name type="scientific">Persea americana</name>
    <name type="common">Avocado</name>
    <dbReference type="NCBI Taxonomy" id="3435"/>
    <lineage>
        <taxon>Eukaryota</taxon>
        <taxon>Viridiplantae</taxon>
        <taxon>Streptophyta</taxon>
        <taxon>Embryophyta</taxon>
        <taxon>Tracheophyta</taxon>
        <taxon>Spermatophyta</taxon>
        <taxon>Magnoliopsida</taxon>
        <taxon>Magnoliidae</taxon>
        <taxon>Laurales</taxon>
        <taxon>Lauraceae</taxon>
        <taxon>Persea</taxon>
    </lineage>
</organism>
<protein>
    <submittedName>
        <fullName evidence="1">Uncharacterized protein</fullName>
    </submittedName>
</protein>
<dbReference type="Proteomes" id="UP001234297">
    <property type="component" value="Chromosome 4"/>
</dbReference>
<sequence>MAPKAGKTKSHKAKGEKKKKEEKVLPTVLDITVETPYYTQVTLKGISTDRILDVRKLLAVHVETCHLTNFSLSHEVKGSRLKDSVEIIPLKPCHLSIVEEDYTEDQCIAHVRRLLDIVACTTSFGPPPTKPPSPSRSTQTDPKEPGAAPGPEDAQPLQTTETEPTSSKPKTSSKKPTTPTAASLETHKGMGVKGGSRDVKSEDTSATVDGLPAEKGDSVSMCPPQKLGQFYEFFSFSHLTPPIQYIRRSSRPFVEDKREDDFFQIDVRICNGKLVTIVAAQKGFYPAGKRLLLSHSLVGLLQQISRAFDSAYQSLMKAFTEHNKFGNLPYGFRANTWVIPPIAADSPSNFPPLPAEDESWGGNGGGQGRDGKHDQRPWVREFSILAAMPCKTPEERQIRDRKAFLLHSLFVDVSVFKAVAAIQHLIDSHKISNEKPNTHPDSILHEEQVGDLRIKVTKDSPNASTKLDGKNDGSLCPGMSSEEHAEKNLLKGITADESATVHDTATLGVVVVRHCGYTAIVKVPIEDNCKGHPVPQDINIEDLPDGGANALNVNSLRMLLHKSSTPQFPGGVQCLQYADSEDLQSAKSLVRRVIVDSLMKLEGETSKQRRSIRWELGACWVQHLQNQASGKTESKKTQDAKVELAVKGLGKQGGLLREIKKKTDEKNSKTDAGKENSTCNGSEKTKKHISDSVEGKNKEKQDLEKEMMLRKQLSEAAFLRLKESDTGLHLKSPDELIEMAHKYHADVALPKLVADFGSLELSPVDGRTLTDFMHTRGLQMYSLGRVVELADKLPHVQSLCIHEMVVRAFKHILQAVVATVDDVTDLAASVASCLNILLGAPSDENADTGLTDDDSLKWKWVETFLFKRFGWRLKDESHLDLRKFAILRGLCHKVGLELVPRDYDMDTASPFRRTDIISMIPVYKHVACSSADGRTLLESSKTSLDKGKLEDAVNYGTKALSKLVAVCGPYHRMTAGAYSLLAVVLYHTGDFNQATIYQQKALDINERELGLDHPDTMKSYGDLAVFYYRLQHTELALKYVNRALYLLHLTCGPSHPNTAATYINVAMMEEGLGNIHVALRYLHEALKCNQRLLGADHIQTAASYHAIAIALSLMEAYTLSVQHEQTTLQILQAKLGAEDLRTQDAAAWLEYFESKALEQQEAARNGTPKPDASIASKGHLSVSDLLDYINPNADLKGRDFQKKQARTKIKGRPADENHKDETSPPTYPTEPSSDKENNIEVVSVEAMDEKPLAVVTDEPAIALHQQDEMMQGDSSDEGWQEAVPKGRSPSSRKSTSSRRPSLVKLNPNSMNNSDSIRYRGRASNFPSPRMSPTDTAAPTTTVSVPKKLVRHSSFNVKLAAPASSPNSTEKSASAKSAPSSPAVASNPVKLAPLTSSTGTQSSGKLLSYKEVALAPPGTVVKATVGENNPDEKTRQVRKEATAAEPNQGEQAAVNEEVKDVENPSGGEPGALPTSQEIKNLVVDEKEAESADAVIEKSSQVISSIVIEEKETKGKEEDTKTEFKSNDSPAESNSNAVSSESDKTEPRASSEKECQAASTGDEPQPVLTEETPPLPEKDSGIVENTVVEQGDESVKDLPTGNENEKIAEKYEAVEAGKETSKKLSAEAPPFSPSMVPVFGSVTMPGFKDHGGILPPPVHIPIRKSHQSATSRVPYGPRLSGGYNRSGNRASRSKHNLHNGEPAVDVNLFSAVTVMNPHAAEFVPGQPWLPNGYPVSPNGYPVSPTGYEVSPNGFLPSTNGFPCSPSGYPASPDSIPVSPNSFPASPNSLVASPMPVVSEVSETQAKGEANGAENIEKPSVEEKQESQMQPEEQLVDTEETPPKDEQNPTAEVATSEDLPVEKEECDDQKIESEALPVEKEECDDKKIESEDLPVEKGECDDQKIEQKPAKRWGDYSDSEAELVDVKMTKQ</sequence>
<dbReference type="EMBL" id="CM056812">
    <property type="protein sequence ID" value="KAJ8617291.1"/>
    <property type="molecule type" value="Genomic_DNA"/>
</dbReference>
<comment type="caution">
    <text evidence="1">The sequence shown here is derived from an EMBL/GenBank/DDBJ whole genome shotgun (WGS) entry which is preliminary data.</text>
</comment>
<gene>
    <name evidence="1" type="ORF">MRB53_013477</name>
</gene>